<evidence type="ECO:0000313" key="2">
    <source>
        <dbReference type="Proteomes" id="UP000693970"/>
    </source>
</evidence>
<dbReference type="EMBL" id="JAGRRH010000001">
    <property type="protein sequence ID" value="KAG7374934.1"/>
    <property type="molecule type" value="Genomic_DNA"/>
</dbReference>
<comment type="caution">
    <text evidence="1">The sequence shown here is derived from an EMBL/GenBank/DDBJ whole genome shotgun (WGS) entry which is preliminary data.</text>
</comment>
<dbReference type="Proteomes" id="UP000693970">
    <property type="component" value="Unassembled WGS sequence"/>
</dbReference>
<reference evidence="1" key="2">
    <citation type="submission" date="2021-04" db="EMBL/GenBank/DDBJ databases">
        <authorList>
            <person name="Podell S."/>
        </authorList>
    </citation>
    <scope>NUCLEOTIDE SEQUENCE</scope>
    <source>
        <strain evidence="1">Hildebrandi</strain>
    </source>
</reference>
<sequence>MTTEEGSNANPFQYVVMTDDLSLEVCQHCECRKFTHYSCPCPTDDCVNERNVCEKNFLFSDLLMQENEFIFVDFDVLMLSLSVLEELQLRSQTTDFLATRAHTRFREKPLYRHDFNSGLVYMRKVPEADPMLLRTYLYGNVTNSFRDQSVLSYFVHHHYKRWDELSFKWHCRGLREPSLDKSGDEEITRMEGIYPDMNIHDCQVFHPPPNWALDALNFTFLKP</sequence>
<organism evidence="1 2">
    <name type="scientific">Nitzschia inconspicua</name>
    <dbReference type="NCBI Taxonomy" id="303405"/>
    <lineage>
        <taxon>Eukaryota</taxon>
        <taxon>Sar</taxon>
        <taxon>Stramenopiles</taxon>
        <taxon>Ochrophyta</taxon>
        <taxon>Bacillariophyta</taxon>
        <taxon>Bacillariophyceae</taxon>
        <taxon>Bacillariophycidae</taxon>
        <taxon>Bacillariales</taxon>
        <taxon>Bacillariaceae</taxon>
        <taxon>Nitzschia</taxon>
    </lineage>
</organism>
<name>A0A9K3M6N4_9STRA</name>
<proteinExistence type="predicted"/>
<evidence type="ECO:0000313" key="1">
    <source>
        <dbReference type="EMBL" id="KAG7374934.1"/>
    </source>
</evidence>
<reference evidence="1" key="1">
    <citation type="journal article" date="2021" name="Sci. Rep.">
        <title>Diploid genomic architecture of Nitzschia inconspicua, an elite biomass production diatom.</title>
        <authorList>
            <person name="Oliver A."/>
            <person name="Podell S."/>
            <person name="Pinowska A."/>
            <person name="Traller J.C."/>
            <person name="Smith S.R."/>
            <person name="McClure R."/>
            <person name="Beliaev A."/>
            <person name="Bohutskyi P."/>
            <person name="Hill E.A."/>
            <person name="Rabines A."/>
            <person name="Zheng H."/>
            <person name="Allen L.Z."/>
            <person name="Kuo A."/>
            <person name="Grigoriev I.V."/>
            <person name="Allen A.E."/>
            <person name="Hazlebeck D."/>
            <person name="Allen E.E."/>
        </authorList>
    </citation>
    <scope>NUCLEOTIDE SEQUENCE</scope>
    <source>
        <strain evidence="1">Hildebrandi</strain>
    </source>
</reference>
<protein>
    <submittedName>
        <fullName evidence="1">Uncharacterized protein</fullName>
    </submittedName>
</protein>
<dbReference type="AlphaFoldDB" id="A0A9K3M6N4"/>
<keyword evidence="2" id="KW-1185">Reference proteome</keyword>
<gene>
    <name evidence="1" type="ORF">IV203_014029</name>
</gene>
<dbReference type="OrthoDB" id="52633at2759"/>
<accession>A0A9K3M6N4</accession>